<keyword evidence="3" id="KW-1185">Reference proteome</keyword>
<dbReference type="OrthoDB" id="63962at2"/>
<evidence type="ECO:0000313" key="2">
    <source>
        <dbReference type="EMBL" id="PNY79523.1"/>
    </source>
</evidence>
<dbReference type="Proteomes" id="UP000236379">
    <property type="component" value="Unassembled WGS sequence"/>
</dbReference>
<evidence type="ECO:0000313" key="3">
    <source>
        <dbReference type="Proteomes" id="UP000236379"/>
    </source>
</evidence>
<protein>
    <recommendedName>
        <fullName evidence="4">Gluconate 2-dehydrogenase subunit 3 family protein</fullName>
    </recommendedName>
</protein>
<feature type="region of interest" description="Disordered" evidence="1">
    <location>
        <begin position="1"/>
        <end position="26"/>
    </location>
</feature>
<evidence type="ECO:0000256" key="1">
    <source>
        <dbReference type="SAM" id="MobiDB-lite"/>
    </source>
</evidence>
<dbReference type="RefSeq" id="WP_103314037.1">
    <property type="nucleotide sequence ID" value="NZ_PPPD01000003.1"/>
</dbReference>
<gene>
    <name evidence="2" type="ORF">CVO96_19035</name>
</gene>
<proteinExistence type="predicted"/>
<organism evidence="2 3">
    <name type="scientific">Deinococcus koreensis</name>
    <dbReference type="NCBI Taxonomy" id="2054903"/>
    <lineage>
        <taxon>Bacteria</taxon>
        <taxon>Thermotogati</taxon>
        <taxon>Deinococcota</taxon>
        <taxon>Deinococci</taxon>
        <taxon>Deinococcales</taxon>
        <taxon>Deinococcaceae</taxon>
        <taxon>Deinococcus</taxon>
    </lineage>
</organism>
<reference evidence="2 3" key="1">
    <citation type="submission" date="2018-01" db="EMBL/GenBank/DDBJ databases">
        <title>Deinococcus koreensis sp. nov., a radiation-resistant bacterium isolated from river water.</title>
        <authorList>
            <person name="Choi A."/>
        </authorList>
    </citation>
    <scope>NUCLEOTIDE SEQUENCE [LARGE SCALE GENOMIC DNA]</scope>
    <source>
        <strain evidence="2 3">SJW1-2</strain>
    </source>
</reference>
<dbReference type="EMBL" id="PPPD01000003">
    <property type="protein sequence ID" value="PNY79523.1"/>
    <property type="molecule type" value="Genomic_DNA"/>
</dbReference>
<dbReference type="AlphaFoldDB" id="A0A2K3USK9"/>
<name>A0A2K3USK9_9DEIO</name>
<accession>A0A2K3USK9</accession>
<comment type="caution">
    <text evidence="2">The sequence shown here is derived from an EMBL/GenBank/DDBJ whole genome shotgun (WGS) entry which is preliminary data.</text>
</comment>
<evidence type="ECO:0008006" key="4">
    <source>
        <dbReference type="Google" id="ProtNLM"/>
    </source>
</evidence>
<feature type="region of interest" description="Disordered" evidence="1">
    <location>
        <begin position="172"/>
        <end position="192"/>
    </location>
</feature>
<sequence length="192" mass="21163">MSRDPQGAGATLAELLKSPHVTSPTRQVLEERLEARHEPRALQADEFSRLQAVARRLVPPDPALFVPGEPDLAGAVDHRLASGLGDGWRYDDTPPDLEALKELLDVLPVDFVNQPSEGQDAHLRRLQERLPHAFEDLLAELTEVYYSHPLVQVSLGVAPFADAPGWTRIGLDEREEWEPQVGGAAPSPERHG</sequence>